<evidence type="ECO:0000313" key="2">
    <source>
        <dbReference type="Proteomes" id="UP000196475"/>
    </source>
</evidence>
<protein>
    <submittedName>
        <fullName evidence="1">Type I-E CRISPR-associated protein Cse2/CasB</fullName>
    </submittedName>
</protein>
<dbReference type="Proteomes" id="UP000196475">
    <property type="component" value="Unassembled WGS sequence"/>
</dbReference>
<evidence type="ECO:0000313" key="1">
    <source>
        <dbReference type="EMBL" id="OUM85148.1"/>
    </source>
</evidence>
<proteinExistence type="predicted"/>
<gene>
    <name evidence="1" type="ORF">BAA01_15360</name>
</gene>
<organism evidence="1 2">
    <name type="scientific">Bacillus thermozeamaize</name>
    <dbReference type="NCBI Taxonomy" id="230954"/>
    <lineage>
        <taxon>Bacteria</taxon>
        <taxon>Bacillati</taxon>
        <taxon>Bacillota</taxon>
        <taxon>Bacilli</taxon>
        <taxon>Bacillales</taxon>
        <taxon>Bacillaceae</taxon>
        <taxon>Bacillus</taxon>
    </lineage>
</organism>
<sequence length="205" mass="23299">MDRSNGQKIQQFVNHRIDSLIRISKQSLFSSMMAKLRRGVGKEPGSVPELWEMMFDGFPAELAGKGPQPSAGERAVHTVLTLFALHQQSKDIRAKCMHEPGVSLGQAVGRLIKAKSERDEAIKRRFMTVVTANDIDELVWHLRGLVQLFRDEDVPLDYGWLAKDLFYFQFSNYQDYIRLHWGRGLYLKPNENSVGEEGGVVHAAQ</sequence>
<dbReference type="Gene3D" id="1.10.520.40">
    <property type="entry name" value="CRISPR-associated protein Cse2"/>
    <property type="match status" value="1"/>
</dbReference>
<name>A0A1Y3PJ71_9BACI</name>
<accession>A0A1Y3PJ71</accession>
<dbReference type="EMBL" id="LZRT01000111">
    <property type="protein sequence ID" value="OUM85148.1"/>
    <property type="molecule type" value="Genomic_DNA"/>
</dbReference>
<reference evidence="2" key="1">
    <citation type="submission" date="2016-06" db="EMBL/GenBank/DDBJ databases">
        <authorList>
            <person name="Nascimento L."/>
            <person name="Pereira R.V."/>
            <person name="Martins L.F."/>
            <person name="Quaggio R.B."/>
            <person name="Silva A.M."/>
            <person name="Setubal J.C."/>
        </authorList>
    </citation>
    <scope>NUCLEOTIDE SEQUENCE [LARGE SCALE GENOMIC DNA]</scope>
</reference>
<dbReference type="AlphaFoldDB" id="A0A1Y3PJ71"/>
<dbReference type="NCBIfam" id="TIGR02548">
    <property type="entry name" value="casB_cse2"/>
    <property type="match status" value="1"/>
</dbReference>
<dbReference type="InterPro" id="IPR038287">
    <property type="entry name" value="Cse2_sf"/>
</dbReference>
<dbReference type="Pfam" id="PF09485">
    <property type="entry name" value="CRISPR_Cse2"/>
    <property type="match status" value="1"/>
</dbReference>
<dbReference type="InterPro" id="IPR013382">
    <property type="entry name" value="CRISPR-assoc_prot_Cse2"/>
</dbReference>
<comment type="caution">
    <text evidence="1">The sequence shown here is derived from an EMBL/GenBank/DDBJ whole genome shotgun (WGS) entry which is preliminary data.</text>
</comment>
<dbReference type="CDD" id="cd09731">
    <property type="entry name" value="Cse2_I-E"/>
    <property type="match status" value="1"/>
</dbReference>